<evidence type="ECO:0000259" key="1">
    <source>
        <dbReference type="Pfam" id="PF00646"/>
    </source>
</evidence>
<keyword evidence="4" id="KW-1185">Reference proteome</keyword>
<dbReference type="InterPro" id="IPR053772">
    <property type="entry name" value="At1g61320/At1g61330-like"/>
</dbReference>
<evidence type="ECO:0008006" key="5">
    <source>
        <dbReference type="Google" id="ProtNLM"/>
    </source>
</evidence>
<dbReference type="Proteomes" id="UP001187192">
    <property type="component" value="Unassembled WGS sequence"/>
</dbReference>
<dbReference type="CDD" id="cd22160">
    <property type="entry name" value="F-box_AtFBL13-like"/>
    <property type="match status" value="1"/>
</dbReference>
<evidence type="ECO:0000313" key="4">
    <source>
        <dbReference type="Proteomes" id="UP001187192"/>
    </source>
</evidence>
<feature type="domain" description="At1g61320/AtMIF1 LRR" evidence="2">
    <location>
        <begin position="109"/>
        <end position="239"/>
    </location>
</feature>
<protein>
    <recommendedName>
        <fullName evidence="5">F-box domain-containing protein</fullName>
    </recommendedName>
</protein>
<dbReference type="EMBL" id="BTGU01000006">
    <property type="protein sequence ID" value="GMN37049.1"/>
    <property type="molecule type" value="Genomic_DNA"/>
</dbReference>
<dbReference type="InterPro" id="IPR036047">
    <property type="entry name" value="F-box-like_dom_sf"/>
</dbReference>
<dbReference type="PANTHER" id="PTHR34145:SF28">
    <property type="entry name" value="F-BOX DOMAIN-CONTAINING PROTEIN"/>
    <property type="match status" value="1"/>
</dbReference>
<dbReference type="Pfam" id="PF23622">
    <property type="entry name" value="LRR_At1g61320_AtMIF1"/>
    <property type="match status" value="2"/>
</dbReference>
<dbReference type="AlphaFoldDB" id="A0AA87ZHK5"/>
<feature type="domain" description="F-box" evidence="1">
    <location>
        <begin position="11"/>
        <end position="51"/>
    </location>
</feature>
<comment type="caution">
    <text evidence="3">The sequence shown here is derived from an EMBL/GenBank/DDBJ whole genome shotgun (WGS) entry which is preliminary data.</text>
</comment>
<organism evidence="3 4">
    <name type="scientific">Ficus carica</name>
    <name type="common">Common fig</name>
    <dbReference type="NCBI Taxonomy" id="3494"/>
    <lineage>
        <taxon>Eukaryota</taxon>
        <taxon>Viridiplantae</taxon>
        <taxon>Streptophyta</taxon>
        <taxon>Embryophyta</taxon>
        <taxon>Tracheophyta</taxon>
        <taxon>Spermatophyta</taxon>
        <taxon>Magnoliopsida</taxon>
        <taxon>eudicotyledons</taxon>
        <taxon>Gunneridae</taxon>
        <taxon>Pentapetalae</taxon>
        <taxon>rosids</taxon>
        <taxon>fabids</taxon>
        <taxon>Rosales</taxon>
        <taxon>Moraceae</taxon>
        <taxon>Ficeae</taxon>
        <taxon>Ficus</taxon>
    </lineage>
</organism>
<reference evidence="3" key="1">
    <citation type="submission" date="2023-07" db="EMBL/GenBank/DDBJ databases">
        <title>draft genome sequence of fig (Ficus carica).</title>
        <authorList>
            <person name="Takahashi T."/>
            <person name="Nishimura K."/>
        </authorList>
    </citation>
    <scope>NUCLEOTIDE SEQUENCE</scope>
</reference>
<accession>A0AA87ZHK5</accession>
<feature type="domain" description="At1g61320/AtMIF1 LRR" evidence="2">
    <location>
        <begin position="246"/>
        <end position="351"/>
    </location>
</feature>
<dbReference type="SUPFAM" id="SSF81383">
    <property type="entry name" value="F-box domain"/>
    <property type="match status" value="1"/>
</dbReference>
<evidence type="ECO:0000313" key="3">
    <source>
        <dbReference type="EMBL" id="GMN37049.1"/>
    </source>
</evidence>
<dbReference type="SUPFAM" id="SSF52047">
    <property type="entry name" value="RNI-like"/>
    <property type="match status" value="1"/>
</dbReference>
<dbReference type="PANTHER" id="PTHR34145">
    <property type="entry name" value="OS02G0105600 PROTEIN"/>
    <property type="match status" value="1"/>
</dbReference>
<dbReference type="InterPro" id="IPR032675">
    <property type="entry name" value="LRR_dom_sf"/>
</dbReference>
<proteinExistence type="predicted"/>
<name>A0AA87ZHK5_FICCA</name>
<evidence type="ECO:0000259" key="2">
    <source>
        <dbReference type="Pfam" id="PF23622"/>
    </source>
</evidence>
<gene>
    <name evidence="3" type="ORF">TIFTF001_006485</name>
</gene>
<dbReference type="Gene3D" id="3.80.10.10">
    <property type="entry name" value="Ribonuclease Inhibitor"/>
    <property type="match status" value="1"/>
</dbReference>
<dbReference type="InterPro" id="IPR001810">
    <property type="entry name" value="F-box_dom"/>
</dbReference>
<dbReference type="InterPro" id="IPR053781">
    <property type="entry name" value="F-box_AtFBL13-like"/>
</dbReference>
<dbReference type="Pfam" id="PF00646">
    <property type="entry name" value="F-box"/>
    <property type="match status" value="1"/>
</dbReference>
<sequence length="524" mass="60922">MNREIPVVDRISDLPDFVLHRIIYFLPRKDANQTCVLSKRWRFIWDTFPIFDFDQNVYIQNSPDLTLEYEEKTRKLIKVVDKSLRKFASYKLSMERLFLELPLFDANYFSMVDQWVSLALDSGVRELSILVCDANEDVTYTETAFAARSISGSFKLGRLQKLSLAWVRLSENVVQNIVRLCPNLSDLCLMNICGLKTLEISKLDKLEKLRIISTGSMRDLQSVNIDAPNLKHLSFDPRQRQPCSINFTSCHDLKELHLGSYGITDDLLHLYLSSFPLLEVLDIFNCDMLRKVEISSQQLRSLRLLLGCTEFERIQVDAPILSSFEFTAYHMPALFLENVSCLLKISYIVSDRVADSSWFSQLREFLGHLSQRKFLTLKFHKIEINFDLEELGEEEIPPLVEIDHLKLTSLSNRASVDCAALIDGMFWSCHPKILSIPSNSMVTKDCIKVLCEKLWDRECPSCCVSSTMKCWHHYLKDARIERFSWIGDEQQLLHPNLLLDTLPSLEKHHEVRFKLEWDFLESRK</sequence>
<dbReference type="InterPro" id="IPR055357">
    <property type="entry name" value="LRR_At1g61320_AtMIF1"/>
</dbReference>